<sequence>MRTVLGLSLTLVAMLVTAPAQAGEGLGHARWCETDTSAPAQAPAMAAVAPDGNLRGTRSAAVLVAEAKSAAKASRDEEALAWLRLCQWHNQDAQNAIGADRADVLSWLKS</sequence>
<dbReference type="Proteomes" id="UP001055102">
    <property type="component" value="Unassembled WGS sequence"/>
</dbReference>
<organism evidence="2 3">
    <name type="scientific">Methylobacterium jeotgali</name>
    <dbReference type="NCBI Taxonomy" id="381630"/>
    <lineage>
        <taxon>Bacteria</taxon>
        <taxon>Pseudomonadati</taxon>
        <taxon>Pseudomonadota</taxon>
        <taxon>Alphaproteobacteria</taxon>
        <taxon>Hyphomicrobiales</taxon>
        <taxon>Methylobacteriaceae</taxon>
        <taxon>Methylobacterium</taxon>
    </lineage>
</organism>
<feature type="signal peptide" evidence="1">
    <location>
        <begin position="1"/>
        <end position="22"/>
    </location>
</feature>
<evidence type="ECO:0000313" key="3">
    <source>
        <dbReference type="Proteomes" id="UP001055102"/>
    </source>
</evidence>
<reference evidence="2" key="2">
    <citation type="submission" date="2021-08" db="EMBL/GenBank/DDBJ databases">
        <authorList>
            <person name="Tani A."/>
            <person name="Ola A."/>
            <person name="Ogura Y."/>
            <person name="Katsura K."/>
            <person name="Hayashi T."/>
        </authorList>
    </citation>
    <scope>NUCLEOTIDE SEQUENCE</scope>
    <source>
        <strain evidence="2">LMG 23639</strain>
    </source>
</reference>
<keyword evidence="3" id="KW-1185">Reference proteome</keyword>
<gene>
    <name evidence="2" type="ORF">AOPFMNJM_4116</name>
</gene>
<keyword evidence="1" id="KW-0732">Signal</keyword>
<evidence type="ECO:0000313" key="2">
    <source>
        <dbReference type="EMBL" id="GJE08770.1"/>
    </source>
</evidence>
<dbReference type="EMBL" id="BPQR01000088">
    <property type="protein sequence ID" value="GJE08770.1"/>
    <property type="molecule type" value="Genomic_DNA"/>
</dbReference>
<accession>A0ABQ4T1V2</accession>
<protein>
    <submittedName>
        <fullName evidence="2">Uncharacterized protein</fullName>
    </submittedName>
</protein>
<proteinExistence type="predicted"/>
<reference evidence="2" key="1">
    <citation type="journal article" date="2021" name="Front. Microbiol.">
        <title>Comprehensive Comparative Genomics and Phenotyping of Methylobacterium Species.</title>
        <authorList>
            <person name="Alessa O."/>
            <person name="Ogura Y."/>
            <person name="Fujitani Y."/>
            <person name="Takami H."/>
            <person name="Hayashi T."/>
            <person name="Sahin N."/>
            <person name="Tani A."/>
        </authorList>
    </citation>
    <scope>NUCLEOTIDE SEQUENCE</scope>
    <source>
        <strain evidence="2">LMG 23639</strain>
    </source>
</reference>
<comment type="caution">
    <text evidence="2">The sequence shown here is derived from an EMBL/GenBank/DDBJ whole genome shotgun (WGS) entry which is preliminary data.</text>
</comment>
<evidence type="ECO:0000256" key="1">
    <source>
        <dbReference type="SAM" id="SignalP"/>
    </source>
</evidence>
<name>A0ABQ4T1V2_9HYPH</name>
<dbReference type="RefSeq" id="WP_238278751.1">
    <property type="nucleotide sequence ID" value="NZ_BPQR01000088.1"/>
</dbReference>
<feature type="chain" id="PRO_5045041282" evidence="1">
    <location>
        <begin position="23"/>
        <end position="110"/>
    </location>
</feature>